<dbReference type="Pfam" id="PF07288">
    <property type="entry name" value="RpoY"/>
    <property type="match status" value="1"/>
</dbReference>
<reference evidence="7" key="1">
    <citation type="submission" date="2015-07" db="EMBL/GenBank/DDBJ databases">
        <title>Lactobacillus ginsenosidimutans/EMML 3141/ whole genome sequencing.</title>
        <authorList>
            <person name="Kim M.K."/>
            <person name="Im W.-T."/>
            <person name="Srinivasan S."/>
            <person name="Lee J.-J."/>
        </authorList>
    </citation>
    <scope>NUCLEOTIDE SEQUENCE [LARGE SCALE GENOMIC DNA]</scope>
    <source>
        <strain evidence="7">EMML 3041</strain>
    </source>
</reference>
<dbReference type="AlphaFoldDB" id="A0A0H4QHE4"/>
<gene>
    <name evidence="5" type="primary">rpoY</name>
    <name evidence="6" type="ORF">ABM34_01940</name>
</gene>
<proteinExistence type="inferred from homology"/>
<keyword evidence="7" id="KW-1185">Reference proteome</keyword>
<keyword evidence="3 5" id="KW-0548">Nucleotidyltransferase</keyword>
<dbReference type="STRING" id="1007676.ABM34_01940"/>
<keyword evidence="1 5" id="KW-0240">DNA-directed RNA polymerase</keyword>
<evidence type="ECO:0000256" key="1">
    <source>
        <dbReference type="ARBA" id="ARBA00022478"/>
    </source>
</evidence>
<dbReference type="PATRIC" id="fig|1007676.4.peg.405"/>
<keyword evidence="2 5" id="KW-0808">Transferase</keyword>
<evidence type="ECO:0000256" key="2">
    <source>
        <dbReference type="ARBA" id="ARBA00022679"/>
    </source>
</evidence>
<dbReference type="InterPro" id="IPR009907">
    <property type="entry name" value="RpoY"/>
</dbReference>
<evidence type="ECO:0000256" key="4">
    <source>
        <dbReference type="ARBA" id="ARBA00023163"/>
    </source>
</evidence>
<accession>A0A0H4QHE4</accession>
<comment type="subunit">
    <text evidence="5">RNAP is composed of a core of 2 alpha, a beta and a beta' subunit. The core is associated with a delta subunit, and at least one of epsilon or omega. When a sigma factor is associated with the core the holoenzyme is formed, which can initiate transcription.</text>
</comment>
<evidence type="ECO:0000256" key="5">
    <source>
        <dbReference type="HAMAP-Rule" id="MF_01553"/>
    </source>
</evidence>
<dbReference type="GO" id="GO:0006351">
    <property type="term" value="P:DNA-templated transcription"/>
    <property type="evidence" value="ECO:0007669"/>
    <property type="project" value="UniProtKB-UniRule"/>
</dbReference>
<comment type="catalytic activity">
    <reaction evidence="5">
        <text>RNA(n) + a ribonucleoside 5'-triphosphate = RNA(n+1) + diphosphate</text>
        <dbReference type="Rhea" id="RHEA:21248"/>
        <dbReference type="Rhea" id="RHEA-COMP:14527"/>
        <dbReference type="Rhea" id="RHEA-COMP:17342"/>
        <dbReference type="ChEBI" id="CHEBI:33019"/>
        <dbReference type="ChEBI" id="CHEBI:61557"/>
        <dbReference type="ChEBI" id="CHEBI:140395"/>
        <dbReference type="EC" id="2.7.7.6"/>
    </reaction>
</comment>
<dbReference type="Gene3D" id="3.10.20.730">
    <property type="entry name" value="RNAP, epsilon subunit-like"/>
    <property type="match status" value="1"/>
</dbReference>
<dbReference type="GO" id="GO:0000428">
    <property type="term" value="C:DNA-directed RNA polymerase complex"/>
    <property type="evidence" value="ECO:0007669"/>
    <property type="project" value="UniProtKB-KW"/>
</dbReference>
<evidence type="ECO:0000313" key="7">
    <source>
        <dbReference type="Proteomes" id="UP000036106"/>
    </source>
</evidence>
<comment type="similarity">
    <text evidence="5">Belongs to the RNA polymerase subunit epsilon family.</text>
</comment>
<comment type="function">
    <text evidence="5">A non-essential component of RNA polymerase (RNAP).</text>
</comment>
<dbReference type="EC" id="2.7.7.6" evidence="5"/>
<dbReference type="KEGG" id="lgn:ABM34_01940"/>
<organism evidence="6 7">
    <name type="scientific">Companilactobacillus ginsenosidimutans</name>
    <dbReference type="NCBI Taxonomy" id="1007676"/>
    <lineage>
        <taxon>Bacteria</taxon>
        <taxon>Bacillati</taxon>
        <taxon>Bacillota</taxon>
        <taxon>Bacilli</taxon>
        <taxon>Lactobacillales</taxon>
        <taxon>Lactobacillaceae</taxon>
        <taxon>Companilactobacillus</taxon>
    </lineage>
</organism>
<evidence type="ECO:0000256" key="3">
    <source>
        <dbReference type="ARBA" id="ARBA00022695"/>
    </source>
</evidence>
<dbReference type="OrthoDB" id="2147503at2"/>
<dbReference type="GO" id="GO:0003899">
    <property type="term" value="F:DNA-directed RNA polymerase activity"/>
    <property type="evidence" value="ECO:0007669"/>
    <property type="project" value="UniProtKB-UniRule"/>
</dbReference>
<dbReference type="EMBL" id="CP012034">
    <property type="protein sequence ID" value="AKP66431.1"/>
    <property type="molecule type" value="Genomic_DNA"/>
</dbReference>
<name>A0A0H4QHE4_9LACO</name>
<evidence type="ECO:0000313" key="6">
    <source>
        <dbReference type="EMBL" id="AKP66431.1"/>
    </source>
</evidence>
<protein>
    <recommendedName>
        <fullName evidence="5">DNA-directed RNA polymerase subunit epsilon</fullName>
        <shortName evidence="5">RNAP epsilon subunit</shortName>
        <ecNumber evidence="5">2.7.7.6</ecNumber>
    </recommendedName>
    <alternativeName>
        <fullName evidence="5">RNA polymerase epsilon subunit</fullName>
    </alternativeName>
    <alternativeName>
        <fullName evidence="5">Transcriptase subunit epsilon</fullName>
    </alternativeName>
</protein>
<keyword evidence="4 5" id="KW-0804">Transcription</keyword>
<sequence>MIYKVLYQETKQDNPRREYTHSIYVDAESSIDVREAVEKNTNYDIELIQELDEKHLEYEQKSPNFKLTEF</sequence>
<dbReference type="NCBIfam" id="NF010188">
    <property type="entry name" value="PRK13667.1"/>
    <property type="match status" value="1"/>
</dbReference>
<dbReference type="RefSeq" id="WP_048702784.1">
    <property type="nucleotide sequence ID" value="NZ_CP012034.1"/>
</dbReference>
<dbReference type="HAMAP" id="MF_01553">
    <property type="entry name" value="RNApol_bact_RpoY"/>
    <property type="match status" value="1"/>
</dbReference>
<dbReference type="GO" id="GO:0003677">
    <property type="term" value="F:DNA binding"/>
    <property type="evidence" value="ECO:0007669"/>
    <property type="project" value="UniProtKB-UniRule"/>
</dbReference>
<dbReference type="Proteomes" id="UP000036106">
    <property type="component" value="Chromosome"/>
</dbReference>